<reference evidence="11 12" key="1">
    <citation type="submission" date="2018-02" db="EMBL/GenBank/DDBJ databases">
        <title>Genomic Encyclopedia of Archaeal and Bacterial Type Strains, Phase II (KMG-II): from individual species to whole genera.</title>
        <authorList>
            <person name="Goeker M."/>
        </authorList>
    </citation>
    <scope>NUCLEOTIDE SEQUENCE [LARGE SCALE GENOMIC DNA]</scope>
    <source>
        <strain evidence="11 12">DSM 3808</strain>
    </source>
</reference>
<evidence type="ECO:0000259" key="10">
    <source>
        <dbReference type="SMART" id="SM00977"/>
    </source>
</evidence>
<evidence type="ECO:0000256" key="2">
    <source>
        <dbReference type="ARBA" id="ARBA00022490"/>
    </source>
</evidence>
<dbReference type="NCBIfam" id="TIGR02432">
    <property type="entry name" value="lysidine_TilS_N"/>
    <property type="match status" value="1"/>
</dbReference>
<sequence length="458" mass="51344">MYKTILDYVRRNQLFDRGDRVIVALSGGADSVCLLVVLNEMKQEFDLALKAVHVHHGLRGEEADRDSNYAGELSEKLGVPFSCAHVDAAGYAKEHGMSVEEAGRHLRYKIFEEERLLFEGTKIAVAHHGDDQAETILYNLFRGTGLKGLGGMRPLRDRIVRPLLCVGREEILAYLSENGISYCEDSTNSETEYARNRIRKVILPQIKEQLNARAGENIIHAGLMASKADAYLEKQADSLLTNHGDLKKDKDGTVYQWGIGTELLLNEDDIIRGYVIRQMIKGVNGSMKDITMIHVESAAALLFGPAGRQIDLPGGLIAVRTGKQMWIKKKNVEDLVDNHLEVSLPNVDFSVFSYKKGMEIPKNGYTKWFDYDKIKCALSVRYRETGDYMTLAGGGRKTLKSYLIDSKVPKEERGKIPLVTEGSHVLWVIGYRISEYYKITDDTHTVIQMQLDGGKVNG</sequence>
<keyword evidence="5 8" id="KW-0547">Nucleotide-binding</keyword>
<feature type="binding site" evidence="8">
    <location>
        <begin position="26"/>
        <end position="31"/>
    </location>
    <ligand>
        <name>ATP</name>
        <dbReference type="ChEBI" id="CHEBI:30616"/>
    </ligand>
</feature>
<dbReference type="Pfam" id="PF11734">
    <property type="entry name" value="TilS_C"/>
    <property type="match status" value="1"/>
</dbReference>
<dbReference type="InterPro" id="IPR012796">
    <property type="entry name" value="Lysidine-tRNA-synth_C"/>
</dbReference>
<evidence type="ECO:0000256" key="8">
    <source>
        <dbReference type="HAMAP-Rule" id="MF_01161"/>
    </source>
</evidence>
<dbReference type="AlphaFoldDB" id="A0A2S6HY52"/>
<comment type="catalytic activity">
    <reaction evidence="7 8">
        <text>cytidine(34) in tRNA(Ile2) + L-lysine + ATP = lysidine(34) in tRNA(Ile2) + AMP + diphosphate + H(+)</text>
        <dbReference type="Rhea" id="RHEA:43744"/>
        <dbReference type="Rhea" id="RHEA-COMP:10625"/>
        <dbReference type="Rhea" id="RHEA-COMP:10670"/>
        <dbReference type="ChEBI" id="CHEBI:15378"/>
        <dbReference type="ChEBI" id="CHEBI:30616"/>
        <dbReference type="ChEBI" id="CHEBI:32551"/>
        <dbReference type="ChEBI" id="CHEBI:33019"/>
        <dbReference type="ChEBI" id="CHEBI:82748"/>
        <dbReference type="ChEBI" id="CHEBI:83665"/>
        <dbReference type="ChEBI" id="CHEBI:456215"/>
        <dbReference type="EC" id="6.3.4.19"/>
    </reaction>
</comment>
<dbReference type="EMBL" id="PTJA01000001">
    <property type="protein sequence ID" value="PPK83083.1"/>
    <property type="molecule type" value="Genomic_DNA"/>
</dbReference>
<dbReference type="OrthoDB" id="9807403at2"/>
<comment type="subcellular location">
    <subcellularLocation>
        <location evidence="1 8">Cytoplasm</location>
    </subcellularLocation>
</comment>
<dbReference type="GO" id="GO:0006400">
    <property type="term" value="P:tRNA modification"/>
    <property type="evidence" value="ECO:0007669"/>
    <property type="project" value="UniProtKB-UniRule"/>
</dbReference>
<dbReference type="HAMAP" id="MF_01161">
    <property type="entry name" value="tRNA_Ile_lys_synt"/>
    <property type="match status" value="1"/>
</dbReference>
<keyword evidence="9" id="KW-0812">Transmembrane</keyword>
<dbReference type="GO" id="GO:0005737">
    <property type="term" value="C:cytoplasm"/>
    <property type="evidence" value="ECO:0007669"/>
    <property type="project" value="UniProtKB-SubCell"/>
</dbReference>
<comment type="caution">
    <text evidence="11">The sequence shown here is derived from an EMBL/GenBank/DDBJ whole genome shotgun (WGS) entry which is preliminary data.</text>
</comment>
<keyword evidence="6 8" id="KW-0067">ATP-binding</keyword>
<evidence type="ECO:0000256" key="3">
    <source>
        <dbReference type="ARBA" id="ARBA00022598"/>
    </source>
</evidence>
<evidence type="ECO:0000256" key="9">
    <source>
        <dbReference type="SAM" id="Phobius"/>
    </source>
</evidence>
<proteinExistence type="inferred from homology"/>
<dbReference type="PANTHER" id="PTHR43033:SF1">
    <property type="entry name" value="TRNA(ILE)-LYSIDINE SYNTHASE-RELATED"/>
    <property type="match status" value="1"/>
</dbReference>
<keyword evidence="9" id="KW-0472">Membrane</keyword>
<dbReference type="SUPFAM" id="SSF52402">
    <property type="entry name" value="Adenine nucleotide alpha hydrolases-like"/>
    <property type="match status" value="1"/>
</dbReference>
<keyword evidence="3 8" id="KW-0436">Ligase</keyword>
<dbReference type="CDD" id="cd01992">
    <property type="entry name" value="TilS_N"/>
    <property type="match status" value="1"/>
</dbReference>
<evidence type="ECO:0000256" key="1">
    <source>
        <dbReference type="ARBA" id="ARBA00004496"/>
    </source>
</evidence>
<dbReference type="SMART" id="SM00977">
    <property type="entry name" value="TilS_C"/>
    <property type="match status" value="1"/>
</dbReference>
<dbReference type="Pfam" id="PF01171">
    <property type="entry name" value="ATP_bind_3"/>
    <property type="match status" value="1"/>
</dbReference>
<dbReference type="InterPro" id="IPR012094">
    <property type="entry name" value="tRNA_Ile_lys_synt"/>
</dbReference>
<keyword evidence="2 8" id="KW-0963">Cytoplasm</keyword>
<evidence type="ECO:0000256" key="4">
    <source>
        <dbReference type="ARBA" id="ARBA00022694"/>
    </source>
</evidence>
<name>A0A2S6HY52_9FIRM</name>
<feature type="domain" description="Lysidine-tRNA(Ile) synthetase C-terminal" evidence="10">
    <location>
        <begin position="378"/>
        <end position="449"/>
    </location>
</feature>
<evidence type="ECO:0000256" key="6">
    <source>
        <dbReference type="ARBA" id="ARBA00022840"/>
    </source>
</evidence>
<dbReference type="SUPFAM" id="SSF82829">
    <property type="entry name" value="MesJ substrate recognition domain-like"/>
    <property type="match status" value="1"/>
</dbReference>
<evidence type="ECO:0000313" key="12">
    <source>
        <dbReference type="Proteomes" id="UP000237749"/>
    </source>
</evidence>
<dbReference type="GO" id="GO:0005524">
    <property type="term" value="F:ATP binding"/>
    <property type="evidence" value="ECO:0007669"/>
    <property type="project" value="UniProtKB-UniRule"/>
</dbReference>
<dbReference type="Proteomes" id="UP000237749">
    <property type="component" value="Unassembled WGS sequence"/>
</dbReference>
<comment type="domain">
    <text evidence="8">The N-terminal region contains the highly conserved SGGXDS motif, predicted to be a P-loop motif involved in ATP binding.</text>
</comment>
<evidence type="ECO:0000256" key="7">
    <source>
        <dbReference type="ARBA" id="ARBA00048539"/>
    </source>
</evidence>
<keyword evidence="9" id="KW-1133">Transmembrane helix</keyword>
<dbReference type="InterPro" id="IPR011063">
    <property type="entry name" value="TilS/TtcA_N"/>
</dbReference>
<dbReference type="SUPFAM" id="SSF56037">
    <property type="entry name" value="PheT/TilS domain"/>
    <property type="match status" value="1"/>
</dbReference>
<dbReference type="NCBIfam" id="TIGR02433">
    <property type="entry name" value="lysidine_TilS_C"/>
    <property type="match status" value="1"/>
</dbReference>
<keyword evidence="12" id="KW-1185">Reference proteome</keyword>
<dbReference type="InterPro" id="IPR012795">
    <property type="entry name" value="tRNA_Ile_lys_synt_N"/>
</dbReference>
<dbReference type="EC" id="6.3.4.19" evidence="8"/>
<dbReference type="GO" id="GO:0032267">
    <property type="term" value="F:tRNA(Ile)-lysidine synthase activity"/>
    <property type="evidence" value="ECO:0007669"/>
    <property type="project" value="UniProtKB-EC"/>
</dbReference>
<evidence type="ECO:0000313" key="11">
    <source>
        <dbReference type="EMBL" id="PPK83083.1"/>
    </source>
</evidence>
<comment type="function">
    <text evidence="8">Ligates lysine onto the cytidine present at position 34 of the AUA codon-specific tRNA(Ile) that contains the anticodon CAU, in an ATP-dependent manner. Cytidine is converted to lysidine, thus changing the amino acid specificity of the tRNA from methionine to isoleucine.</text>
</comment>
<evidence type="ECO:0000256" key="5">
    <source>
        <dbReference type="ARBA" id="ARBA00022741"/>
    </source>
</evidence>
<organism evidence="11 12">
    <name type="scientific">Lacrimispora xylanisolvens</name>
    <dbReference type="NCBI Taxonomy" id="384636"/>
    <lineage>
        <taxon>Bacteria</taxon>
        <taxon>Bacillati</taxon>
        <taxon>Bacillota</taxon>
        <taxon>Clostridia</taxon>
        <taxon>Lachnospirales</taxon>
        <taxon>Lachnospiraceae</taxon>
        <taxon>Lacrimispora</taxon>
    </lineage>
</organism>
<protein>
    <recommendedName>
        <fullName evidence="8">tRNA(Ile)-lysidine synthase</fullName>
        <ecNumber evidence="8">6.3.4.19</ecNumber>
    </recommendedName>
    <alternativeName>
        <fullName evidence="8">tRNA(Ile)-2-lysyl-cytidine synthase</fullName>
    </alternativeName>
    <alternativeName>
        <fullName evidence="8">tRNA(Ile)-lysidine synthetase</fullName>
    </alternativeName>
</protein>
<keyword evidence="4 8" id="KW-0819">tRNA processing</keyword>
<dbReference type="PANTHER" id="PTHR43033">
    <property type="entry name" value="TRNA(ILE)-LYSIDINE SYNTHASE-RELATED"/>
    <property type="match status" value="1"/>
</dbReference>
<dbReference type="RefSeq" id="WP_104433550.1">
    <property type="nucleotide sequence ID" value="NZ_PTJA01000001.1"/>
</dbReference>
<gene>
    <name evidence="8" type="primary">tilS</name>
    <name evidence="11" type="ORF">BXY41_101141</name>
</gene>
<dbReference type="Gene3D" id="3.40.50.620">
    <property type="entry name" value="HUPs"/>
    <property type="match status" value="1"/>
</dbReference>
<comment type="similarity">
    <text evidence="8">Belongs to the tRNA(Ile)-lysidine synthase family.</text>
</comment>
<feature type="transmembrane region" description="Helical" evidence="9">
    <location>
        <begin position="21"/>
        <end position="38"/>
    </location>
</feature>
<accession>A0A2S6HY52</accession>
<dbReference type="InterPro" id="IPR014729">
    <property type="entry name" value="Rossmann-like_a/b/a_fold"/>
</dbReference>